<name>A0AC61MMV9_9FIRM</name>
<sequence>MKAVEIKNFSWKYDKARDYALKDINLEINDNEFIGVIGPNESGKTTLMNVIKGIIPQNFTGIYKGDVKIYGDDVAGLSPIEITRRVGMVFADPESQFNSMSVEEEITFGMENIGLGIDEIATRLNNVCRLTDIQNLLEKPPYNLSGGQKQRIAIASILAMQPKIIILDEPTSMLDPISKDMIFDLLKIMKTELKLTVIVVEHNIEQLVEICDKFLLVNKGVIEKYDNTEEFFTNIDFLDSRNVRVPSGIKIINKIGNLNKPKSLPIKFEEIVKVLTKILDKNRSKQYEYK</sequence>
<dbReference type="Proteomes" id="UP000595814">
    <property type="component" value="Chromosome"/>
</dbReference>
<evidence type="ECO:0000313" key="1">
    <source>
        <dbReference type="EMBL" id="QQK06955.1"/>
    </source>
</evidence>
<organism evidence="1 2">
    <name type="scientific">Miniphocaeibacter halophilus</name>
    <dbReference type="NCBI Taxonomy" id="2931922"/>
    <lineage>
        <taxon>Bacteria</taxon>
        <taxon>Bacillati</taxon>
        <taxon>Bacillota</taxon>
        <taxon>Tissierellia</taxon>
        <taxon>Tissierellales</taxon>
        <taxon>Peptoniphilaceae</taxon>
        <taxon>Miniphocaeibacter</taxon>
    </lineage>
</organism>
<proteinExistence type="predicted"/>
<reference evidence="1 2" key="1">
    <citation type="journal article" date="2022" name="Int. J. Syst. Evol. Microbiol.">
        <title>Miniphocaeibacter halophilus sp. nov., an ammonium-tolerant acetate-producing bacterium isolated from a biogas system.</title>
        <authorList>
            <person name="Schnurer A."/>
            <person name="Singh A."/>
            <person name="Bi S."/>
            <person name="Qiao W."/>
            <person name="Westerholm M."/>
        </authorList>
    </citation>
    <scope>NUCLEOTIDE SEQUENCE [LARGE SCALE GENOMIC DNA]</scope>
    <source>
        <strain evidence="1 2">AMB_01</strain>
    </source>
</reference>
<evidence type="ECO:0000313" key="2">
    <source>
        <dbReference type="Proteomes" id="UP000595814"/>
    </source>
</evidence>
<accession>A0AC61MMV9</accession>
<gene>
    <name evidence="1" type="ORF">JFY71_06295</name>
</gene>
<dbReference type="EMBL" id="CP066744">
    <property type="protein sequence ID" value="QQK06955.1"/>
    <property type="molecule type" value="Genomic_DNA"/>
</dbReference>
<keyword evidence="1" id="KW-0547">Nucleotide-binding</keyword>
<keyword evidence="1" id="KW-0067">ATP-binding</keyword>
<protein>
    <submittedName>
        <fullName evidence="1">ABC transporter ATP-binding protein</fullName>
    </submittedName>
</protein>
<keyword evidence="2" id="KW-1185">Reference proteome</keyword>